<keyword evidence="7" id="KW-1185">Reference proteome</keyword>
<keyword evidence="6" id="KW-0223">Dioxygenase</keyword>
<keyword evidence="4" id="KW-0288">FMN</keyword>
<dbReference type="GO" id="GO:0051213">
    <property type="term" value="F:dioxygenase activity"/>
    <property type="evidence" value="ECO:0007669"/>
    <property type="project" value="UniProtKB-KW"/>
</dbReference>
<reference evidence="6 7" key="1">
    <citation type="submission" date="2014-10" db="EMBL/GenBank/DDBJ databases">
        <title>Complete genome sequence of Parvimonas micra KCOM 1535 (= ChDC B708).</title>
        <authorList>
            <person name="Kook J.-K."/>
            <person name="Park S.-N."/>
            <person name="Lim Y.K."/>
            <person name="Roh H."/>
        </authorList>
    </citation>
    <scope>NUCLEOTIDE SEQUENCE [LARGE SCALE GENOMIC DNA]</scope>
    <source>
        <strain evidence="7">KCOM 1535 / ChDC B708</strain>
    </source>
</reference>
<evidence type="ECO:0000256" key="5">
    <source>
        <dbReference type="ARBA" id="ARBA00023002"/>
    </source>
</evidence>
<dbReference type="Gene3D" id="3.20.20.70">
    <property type="entry name" value="Aldolase class I"/>
    <property type="match status" value="1"/>
</dbReference>
<gene>
    <name evidence="6" type="ORF">NW74_06735</name>
</gene>
<dbReference type="PANTHER" id="PTHR32332">
    <property type="entry name" value="2-NITROPROPANE DIOXYGENASE"/>
    <property type="match status" value="1"/>
</dbReference>
<evidence type="ECO:0000256" key="2">
    <source>
        <dbReference type="ARBA" id="ARBA00013457"/>
    </source>
</evidence>
<dbReference type="Pfam" id="PF03060">
    <property type="entry name" value="NMO"/>
    <property type="match status" value="1"/>
</dbReference>
<keyword evidence="3" id="KW-0285">Flavoprotein</keyword>
<dbReference type="GO" id="GO:0018580">
    <property type="term" value="F:nitronate monooxygenase activity"/>
    <property type="evidence" value="ECO:0007669"/>
    <property type="project" value="InterPro"/>
</dbReference>
<dbReference type="CDD" id="cd04730">
    <property type="entry name" value="NPD_like"/>
    <property type="match status" value="1"/>
</dbReference>
<dbReference type="InterPro" id="IPR004136">
    <property type="entry name" value="NMO"/>
</dbReference>
<comment type="function">
    <text evidence="1">Nitronate monooxygenase that uses molecular oxygen to catalyze the oxidative denitrification of alkyl nitronates. Acts on propionate 3-nitronate (P3N), the presumed physiological substrate. Probably functions in the detoxification of P3N, a metabolic poison produced by plants and fungi as a defense mechanism.</text>
</comment>
<dbReference type="OrthoDB" id="9778912at2"/>
<sequence length="359" mass="39418">MLNSIKLKDKILEVPIIQGGMGVGISLSNLVGNVMSENAMGVLSFAHPGYNRSTFLKNTSEDNFIAMKEEVKNARKISNGKGLLGVNIMVATSEYALYVKECVKLGVDAIISGAGLPLNLPELTKGSDVLIAPIVSSAKALNLIIRRWDKHHNKIPDFVVIEGSEAGGHLGFKKEDVLNDTCESIDEILEQCLKLVVDYEEKYNQKIPIFVAGGIFTGRDIAKYVKQGASGVQIGTRFIATEECDADEKYKEMFVKAKREDIIIVKSPAGFPGRAIRNKFTERLDKDGRIPVKYCVDCILPCNPKNTVYCITDALIRAVKGDVENGLVFSGTNAYRIDKITTVKELISELVSEANNELR</sequence>
<dbReference type="STRING" id="33033.NW74_06735"/>
<evidence type="ECO:0000313" key="6">
    <source>
        <dbReference type="EMBL" id="AIZ37042.1"/>
    </source>
</evidence>
<evidence type="ECO:0000256" key="3">
    <source>
        <dbReference type="ARBA" id="ARBA00022630"/>
    </source>
</evidence>
<dbReference type="Proteomes" id="UP000031386">
    <property type="component" value="Chromosome"/>
</dbReference>
<dbReference type="AlphaFoldDB" id="A0A0B4S2L7"/>
<name>A0A0B4S2L7_9FIRM</name>
<evidence type="ECO:0000313" key="7">
    <source>
        <dbReference type="Proteomes" id="UP000031386"/>
    </source>
</evidence>
<protein>
    <recommendedName>
        <fullName evidence="2">Probable nitronate monooxygenase</fullName>
    </recommendedName>
</protein>
<evidence type="ECO:0000256" key="1">
    <source>
        <dbReference type="ARBA" id="ARBA00003535"/>
    </source>
</evidence>
<dbReference type="EMBL" id="CP009761">
    <property type="protein sequence ID" value="AIZ37042.1"/>
    <property type="molecule type" value="Genomic_DNA"/>
</dbReference>
<dbReference type="PANTHER" id="PTHR32332:SF18">
    <property type="entry name" value="2-NITROPROPANE DIOXYGENASE"/>
    <property type="match status" value="1"/>
</dbReference>
<keyword evidence="5" id="KW-0560">Oxidoreductase</keyword>
<dbReference type="KEGG" id="pmic:NW74_06735"/>
<organism evidence="6 7">
    <name type="scientific">Parvimonas micra</name>
    <dbReference type="NCBI Taxonomy" id="33033"/>
    <lineage>
        <taxon>Bacteria</taxon>
        <taxon>Bacillati</taxon>
        <taxon>Bacillota</taxon>
        <taxon>Tissierellia</taxon>
        <taxon>Tissierellales</taxon>
        <taxon>Peptoniphilaceae</taxon>
        <taxon>Parvimonas</taxon>
    </lineage>
</organism>
<dbReference type="SUPFAM" id="SSF51412">
    <property type="entry name" value="Inosine monophosphate dehydrogenase (IMPDH)"/>
    <property type="match status" value="1"/>
</dbReference>
<dbReference type="RefSeq" id="WP_041954604.1">
    <property type="nucleotide sequence ID" value="NZ_CP009761.1"/>
</dbReference>
<evidence type="ECO:0000256" key="4">
    <source>
        <dbReference type="ARBA" id="ARBA00022643"/>
    </source>
</evidence>
<proteinExistence type="predicted"/>
<accession>A0A0B4S2L7</accession>
<dbReference type="InterPro" id="IPR013785">
    <property type="entry name" value="Aldolase_TIM"/>
</dbReference>